<accession>A0A4V5PN51</accession>
<protein>
    <submittedName>
        <fullName evidence="1">Uncharacterized protein</fullName>
    </submittedName>
</protein>
<evidence type="ECO:0000313" key="1">
    <source>
        <dbReference type="EMBL" id="TKD09511.1"/>
    </source>
</evidence>
<sequence length="216" mass="24371">MKWLDDIKTAQSEGFDDLDGRDDLPGQALAESRHWARTLFAQGKSPYDAACPVRRKVHHATKAAPDFLRHEYEVDGLRLSIVEGRSFALVILARPSLDVLALPEDERAAAISRVAAALFHPVCVSGGVCFRFPARIEEGTFFSTNPDLDPRLLGAWQDRLDGGIHCGELVFLAYKHLPWMAGFADPFAWLREGEAIDRKPRFRFPFRKSGARRKRR</sequence>
<evidence type="ECO:0000313" key="2">
    <source>
        <dbReference type="Proteomes" id="UP000309215"/>
    </source>
</evidence>
<dbReference type="RefSeq" id="WP_136929184.1">
    <property type="nucleotide sequence ID" value="NZ_SSMQ01000010.1"/>
</dbReference>
<reference evidence="1 2" key="1">
    <citation type="submission" date="2019-04" db="EMBL/GenBank/DDBJ databases">
        <authorList>
            <person name="Li Y."/>
            <person name="Wang J."/>
        </authorList>
    </citation>
    <scope>NUCLEOTIDE SEQUENCE [LARGE SCALE GENOMIC DNA]</scope>
    <source>
        <strain evidence="1 2">DSM 14668</strain>
    </source>
</reference>
<keyword evidence="2" id="KW-1185">Reference proteome</keyword>
<organism evidence="1 2">
    <name type="scientific">Polyangium fumosum</name>
    <dbReference type="NCBI Taxonomy" id="889272"/>
    <lineage>
        <taxon>Bacteria</taxon>
        <taxon>Pseudomonadati</taxon>
        <taxon>Myxococcota</taxon>
        <taxon>Polyangia</taxon>
        <taxon>Polyangiales</taxon>
        <taxon>Polyangiaceae</taxon>
        <taxon>Polyangium</taxon>
    </lineage>
</organism>
<comment type="caution">
    <text evidence="1">The sequence shown here is derived from an EMBL/GenBank/DDBJ whole genome shotgun (WGS) entry which is preliminary data.</text>
</comment>
<name>A0A4V5PN51_9BACT</name>
<dbReference type="EMBL" id="SSMQ01000010">
    <property type="protein sequence ID" value="TKD09511.1"/>
    <property type="molecule type" value="Genomic_DNA"/>
</dbReference>
<dbReference type="OrthoDB" id="5507410at2"/>
<gene>
    <name evidence="1" type="ORF">E8A74_12360</name>
</gene>
<dbReference type="AlphaFoldDB" id="A0A4V5PN51"/>
<proteinExistence type="predicted"/>
<dbReference type="Proteomes" id="UP000309215">
    <property type="component" value="Unassembled WGS sequence"/>
</dbReference>